<feature type="transmembrane region" description="Helical" evidence="1">
    <location>
        <begin position="137"/>
        <end position="156"/>
    </location>
</feature>
<dbReference type="RefSeq" id="WP_072874949.1">
    <property type="nucleotide sequence ID" value="NZ_FRAF01000024.1"/>
</dbReference>
<dbReference type="STRING" id="1830138.SAMN05443507_12422"/>
<feature type="transmembrane region" description="Helical" evidence="1">
    <location>
        <begin position="69"/>
        <end position="90"/>
    </location>
</feature>
<organism evidence="2 3">
    <name type="scientific">Alicyclobacillus tolerans</name>
    <dbReference type="NCBI Taxonomy" id="90970"/>
    <lineage>
        <taxon>Bacteria</taxon>
        <taxon>Bacillati</taxon>
        <taxon>Bacillota</taxon>
        <taxon>Bacilli</taxon>
        <taxon>Bacillales</taxon>
        <taxon>Alicyclobacillaceae</taxon>
        <taxon>Alicyclobacillus</taxon>
    </lineage>
</organism>
<dbReference type="AlphaFoldDB" id="A0A1M6VSW4"/>
<evidence type="ECO:0000313" key="3">
    <source>
        <dbReference type="Proteomes" id="UP000184016"/>
    </source>
</evidence>
<keyword evidence="1" id="KW-1133">Transmembrane helix</keyword>
<dbReference type="EMBL" id="FRAF01000024">
    <property type="protein sequence ID" value="SHK84405.1"/>
    <property type="molecule type" value="Genomic_DNA"/>
</dbReference>
<reference evidence="3" key="1">
    <citation type="submission" date="2016-11" db="EMBL/GenBank/DDBJ databases">
        <authorList>
            <person name="Varghese N."/>
            <person name="Submissions S."/>
        </authorList>
    </citation>
    <scope>NUCLEOTIDE SEQUENCE [LARGE SCALE GENOMIC DNA]</scope>
    <source>
        <strain evidence="3">USBA-503</strain>
    </source>
</reference>
<keyword evidence="1" id="KW-0472">Membrane</keyword>
<feature type="transmembrane region" description="Helical" evidence="1">
    <location>
        <begin position="177"/>
        <end position="198"/>
    </location>
</feature>
<sequence length="199" mass="22294">MLLGMVGVSASVGFLGAGLTTLEQEDFVAGHPQKSRWLGWRNKLAVISLWFCLLGGSTAEKIITEENFFHFTWLGSVILISMGLWILIEIDRNFIQDIHDEKVSVLIHEKMMLALAFSLENLSIGLSLGFLHEFISWAVIAGFLLALFLVSGSRMFQSSRKPSATHSEHSTIFFNRWMRIAISIAVSSLYLGLGIYHLF</sequence>
<evidence type="ECO:0000313" key="2">
    <source>
        <dbReference type="EMBL" id="SHK84405.1"/>
    </source>
</evidence>
<accession>A0A1M6VSW4</accession>
<proteinExistence type="predicted"/>
<gene>
    <name evidence="2" type="ORF">SAMN05443507_12422</name>
</gene>
<keyword evidence="3" id="KW-1185">Reference proteome</keyword>
<dbReference type="Proteomes" id="UP000184016">
    <property type="component" value="Unassembled WGS sequence"/>
</dbReference>
<protein>
    <submittedName>
        <fullName evidence="2">Uncharacterized protein</fullName>
    </submittedName>
</protein>
<feature type="transmembrane region" description="Helical" evidence="1">
    <location>
        <begin position="44"/>
        <end position="63"/>
    </location>
</feature>
<name>A0A1M6VSW4_9BACL</name>
<evidence type="ECO:0000256" key="1">
    <source>
        <dbReference type="SAM" id="Phobius"/>
    </source>
</evidence>
<keyword evidence="1" id="KW-0812">Transmembrane</keyword>